<dbReference type="PANTHER" id="PTHR40027:SF1">
    <property type="entry name" value="CELL DIVISION PROTEIN DIVIC"/>
    <property type="match status" value="1"/>
</dbReference>
<keyword evidence="5" id="KW-1185">Reference proteome</keyword>
<evidence type="ECO:0000313" key="4">
    <source>
        <dbReference type="EMBL" id="MCX7571995.1"/>
    </source>
</evidence>
<dbReference type="PANTHER" id="PTHR40027">
    <property type="entry name" value="CELL DIVISION PROTEIN DIVIC"/>
    <property type="match status" value="1"/>
</dbReference>
<keyword evidence="3" id="KW-0812">Transmembrane</keyword>
<evidence type="ECO:0000313" key="5">
    <source>
        <dbReference type="Proteomes" id="UP001208017"/>
    </source>
</evidence>
<accession>A0ABT3X516</accession>
<dbReference type="InterPro" id="IPR039076">
    <property type="entry name" value="DivIC"/>
</dbReference>
<feature type="transmembrane region" description="Helical" evidence="3">
    <location>
        <begin position="39"/>
        <end position="56"/>
    </location>
</feature>
<name>A0ABT3X516_9BACL</name>
<reference evidence="4 5" key="1">
    <citation type="submission" date="2022-11" db="EMBL/GenBank/DDBJ databases">
        <title>Study of microbial diversity in lake waters.</title>
        <authorList>
            <person name="Zhang J."/>
        </authorList>
    </citation>
    <scope>NUCLEOTIDE SEQUENCE [LARGE SCALE GENOMIC DNA]</scope>
    <source>
        <strain evidence="4 5">DT12</strain>
    </source>
</reference>
<organism evidence="4 5">
    <name type="scientific">Tumebacillus lacus</name>
    <dbReference type="NCBI Taxonomy" id="2995335"/>
    <lineage>
        <taxon>Bacteria</taxon>
        <taxon>Bacillati</taxon>
        <taxon>Bacillota</taxon>
        <taxon>Bacilli</taxon>
        <taxon>Bacillales</taxon>
        <taxon>Alicyclobacillaceae</taxon>
        <taxon>Tumebacillus</taxon>
    </lineage>
</organism>
<dbReference type="EMBL" id="JAPMLT010000014">
    <property type="protein sequence ID" value="MCX7571995.1"/>
    <property type="molecule type" value="Genomic_DNA"/>
</dbReference>
<gene>
    <name evidence="4" type="ORF">OS242_18820</name>
</gene>
<dbReference type="InterPro" id="IPR007060">
    <property type="entry name" value="FtsL/DivIC"/>
</dbReference>
<keyword evidence="1" id="KW-0175">Coiled coil</keyword>
<protein>
    <submittedName>
        <fullName evidence="4">Septum formation initiator family protein</fullName>
    </submittedName>
</protein>
<dbReference type="Proteomes" id="UP001208017">
    <property type="component" value="Unassembled WGS sequence"/>
</dbReference>
<comment type="caution">
    <text evidence="4">The sequence shown here is derived from an EMBL/GenBank/DDBJ whole genome shotgun (WGS) entry which is preliminary data.</text>
</comment>
<evidence type="ECO:0000256" key="3">
    <source>
        <dbReference type="SAM" id="Phobius"/>
    </source>
</evidence>
<evidence type="ECO:0000256" key="2">
    <source>
        <dbReference type="SAM" id="MobiDB-lite"/>
    </source>
</evidence>
<feature type="region of interest" description="Disordered" evidence="2">
    <location>
        <begin position="1"/>
        <end position="35"/>
    </location>
</feature>
<dbReference type="Pfam" id="PF04977">
    <property type="entry name" value="DivIC"/>
    <property type="match status" value="1"/>
</dbReference>
<keyword evidence="3" id="KW-1133">Transmembrane helix</keyword>
<proteinExistence type="predicted"/>
<feature type="coiled-coil region" evidence="1">
    <location>
        <begin position="61"/>
        <end position="95"/>
    </location>
</feature>
<dbReference type="RefSeq" id="WP_267153239.1">
    <property type="nucleotide sequence ID" value="NZ_JAPMLT010000014.1"/>
</dbReference>
<sequence>MTKPARSNVLSLPKDQETKPHPAKQPAGKGQKRRVKGRTVVLLGITAWAAYVFFFVQTPDMNRLEEDQARLDAQIQQAAQTNQELQEKIDQLQDPDYIAELARRKYMMVKEGETLFVEPKQ</sequence>
<keyword evidence="3" id="KW-0472">Membrane</keyword>
<evidence type="ECO:0000256" key="1">
    <source>
        <dbReference type="SAM" id="Coils"/>
    </source>
</evidence>